<feature type="transmembrane region" description="Helical" evidence="1">
    <location>
        <begin position="33"/>
        <end position="54"/>
    </location>
</feature>
<keyword evidence="1" id="KW-0812">Transmembrane</keyword>
<name>A0A1L9NHL0_ASPTC</name>
<gene>
    <name evidence="2" type="ORF">ASPTUDRAFT_388660</name>
</gene>
<accession>A0A1L9NHL0</accession>
<dbReference type="Proteomes" id="UP000184304">
    <property type="component" value="Unassembled WGS sequence"/>
</dbReference>
<keyword evidence="3" id="KW-1185">Reference proteome</keyword>
<keyword evidence="1" id="KW-1133">Transmembrane helix</keyword>
<dbReference type="VEuPathDB" id="FungiDB:ASPTUDRAFT_388660"/>
<dbReference type="AlphaFoldDB" id="A0A1L9NHL0"/>
<keyword evidence="1" id="KW-0472">Membrane</keyword>
<evidence type="ECO:0000313" key="2">
    <source>
        <dbReference type="EMBL" id="OJI88741.1"/>
    </source>
</evidence>
<evidence type="ECO:0000256" key="1">
    <source>
        <dbReference type="SAM" id="Phobius"/>
    </source>
</evidence>
<reference evidence="3" key="1">
    <citation type="journal article" date="2017" name="Genome Biol.">
        <title>Comparative genomics reveals high biological diversity and specific adaptations in the industrially and medically important fungal genus Aspergillus.</title>
        <authorList>
            <person name="de Vries R.P."/>
            <person name="Riley R."/>
            <person name="Wiebenga A."/>
            <person name="Aguilar-Osorio G."/>
            <person name="Amillis S."/>
            <person name="Uchima C.A."/>
            <person name="Anderluh G."/>
            <person name="Asadollahi M."/>
            <person name="Askin M."/>
            <person name="Barry K."/>
            <person name="Battaglia E."/>
            <person name="Bayram O."/>
            <person name="Benocci T."/>
            <person name="Braus-Stromeyer S.A."/>
            <person name="Caldana C."/>
            <person name="Canovas D."/>
            <person name="Cerqueira G.C."/>
            <person name="Chen F."/>
            <person name="Chen W."/>
            <person name="Choi C."/>
            <person name="Clum A."/>
            <person name="Dos Santos R.A."/>
            <person name="Damasio A.R."/>
            <person name="Diallinas G."/>
            <person name="Emri T."/>
            <person name="Fekete E."/>
            <person name="Flipphi M."/>
            <person name="Freyberg S."/>
            <person name="Gallo A."/>
            <person name="Gournas C."/>
            <person name="Habgood R."/>
            <person name="Hainaut M."/>
            <person name="Harispe M.L."/>
            <person name="Henrissat B."/>
            <person name="Hilden K.S."/>
            <person name="Hope R."/>
            <person name="Hossain A."/>
            <person name="Karabika E."/>
            <person name="Karaffa L."/>
            <person name="Karanyi Z."/>
            <person name="Krasevec N."/>
            <person name="Kuo A."/>
            <person name="Kusch H."/>
            <person name="LaButti K."/>
            <person name="Lagendijk E.L."/>
            <person name="Lapidus A."/>
            <person name="Levasseur A."/>
            <person name="Lindquist E."/>
            <person name="Lipzen A."/>
            <person name="Logrieco A.F."/>
            <person name="MacCabe A."/>
            <person name="Maekelae M.R."/>
            <person name="Malavazi I."/>
            <person name="Melin P."/>
            <person name="Meyer V."/>
            <person name="Mielnichuk N."/>
            <person name="Miskei M."/>
            <person name="Molnar A.P."/>
            <person name="Mule G."/>
            <person name="Ngan C.Y."/>
            <person name="Orejas M."/>
            <person name="Orosz E."/>
            <person name="Ouedraogo J.P."/>
            <person name="Overkamp K.M."/>
            <person name="Park H.-S."/>
            <person name="Perrone G."/>
            <person name="Piumi F."/>
            <person name="Punt P.J."/>
            <person name="Ram A.F."/>
            <person name="Ramon A."/>
            <person name="Rauscher S."/>
            <person name="Record E."/>
            <person name="Riano-Pachon D.M."/>
            <person name="Robert V."/>
            <person name="Roehrig J."/>
            <person name="Ruller R."/>
            <person name="Salamov A."/>
            <person name="Salih N.S."/>
            <person name="Samson R.A."/>
            <person name="Sandor E."/>
            <person name="Sanguinetti M."/>
            <person name="Schuetze T."/>
            <person name="Sepcic K."/>
            <person name="Shelest E."/>
            <person name="Sherlock G."/>
            <person name="Sophianopoulou V."/>
            <person name="Squina F.M."/>
            <person name="Sun H."/>
            <person name="Susca A."/>
            <person name="Todd R.B."/>
            <person name="Tsang A."/>
            <person name="Unkles S.E."/>
            <person name="van de Wiele N."/>
            <person name="van Rossen-Uffink D."/>
            <person name="Oliveira J.V."/>
            <person name="Vesth T.C."/>
            <person name="Visser J."/>
            <person name="Yu J.-H."/>
            <person name="Zhou M."/>
            <person name="Andersen M.R."/>
            <person name="Archer D.B."/>
            <person name="Baker S.E."/>
            <person name="Benoit I."/>
            <person name="Brakhage A.A."/>
            <person name="Braus G.H."/>
            <person name="Fischer R."/>
            <person name="Frisvad J.C."/>
            <person name="Goldman G.H."/>
            <person name="Houbraken J."/>
            <person name="Oakley B."/>
            <person name="Pocsi I."/>
            <person name="Scazzocchio C."/>
            <person name="Seiboth B."/>
            <person name="vanKuyk P.A."/>
            <person name="Wortman J."/>
            <person name="Dyer P.S."/>
            <person name="Grigoriev I.V."/>
        </authorList>
    </citation>
    <scope>NUCLEOTIDE SEQUENCE [LARGE SCALE GENOMIC DNA]</scope>
    <source>
        <strain evidence="3">CBS 134.48</strain>
    </source>
</reference>
<protein>
    <submittedName>
        <fullName evidence="2">Uncharacterized protein</fullName>
    </submittedName>
</protein>
<evidence type="ECO:0000313" key="3">
    <source>
        <dbReference type="Proteomes" id="UP000184304"/>
    </source>
</evidence>
<sequence length="70" mass="8069">MELVFGDYEVTVDWLEFYQELTAAIRCFSRSMLVGRVAIIVVLACIYFGLQSYLVVRERVLALFAPGTEW</sequence>
<organism evidence="2 3">
    <name type="scientific">Aspergillus tubingensis (strain CBS 134.48)</name>
    <dbReference type="NCBI Taxonomy" id="767770"/>
    <lineage>
        <taxon>Eukaryota</taxon>
        <taxon>Fungi</taxon>
        <taxon>Dikarya</taxon>
        <taxon>Ascomycota</taxon>
        <taxon>Pezizomycotina</taxon>
        <taxon>Eurotiomycetes</taxon>
        <taxon>Eurotiomycetidae</taxon>
        <taxon>Eurotiales</taxon>
        <taxon>Aspergillaceae</taxon>
        <taxon>Aspergillus</taxon>
        <taxon>Aspergillus subgen. Circumdati</taxon>
    </lineage>
</organism>
<dbReference type="EMBL" id="KV878179">
    <property type="protein sequence ID" value="OJI88741.1"/>
    <property type="molecule type" value="Genomic_DNA"/>
</dbReference>
<proteinExistence type="predicted"/>